<organism>
    <name type="scientific">Branchiostoma floridae</name>
    <name type="common">Florida lancelet</name>
    <name type="synonym">Amphioxus</name>
    <dbReference type="NCBI Taxonomy" id="7739"/>
    <lineage>
        <taxon>Eukaryota</taxon>
        <taxon>Metazoa</taxon>
        <taxon>Chordata</taxon>
        <taxon>Cephalochordata</taxon>
        <taxon>Leptocardii</taxon>
        <taxon>Amphioxiformes</taxon>
        <taxon>Branchiostomatidae</taxon>
        <taxon>Branchiostoma</taxon>
    </lineage>
</organism>
<protein>
    <submittedName>
        <fullName evidence="1">Uncharacterized protein</fullName>
    </submittedName>
</protein>
<dbReference type="InParanoid" id="C3ZPA2"/>
<reference evidence="1" key="1">
    <citation type="journal article" date="2008" name="Nature">
        <title>The amphioxus genome and the evolution of the chordate karyotype.</title>
        <authorList>
            <consortium name="US DOE Joint Genome Institute (JGI-PGF)"/>
            <person name="Putnam N.H."/>
            <person name="Butts T."/>
            <person name="Ferrier D.E.K."/>
            <person name="Furlong R.F."/>
            <person name="Hellsten U."/>
            <person name="Kawashima T."/>
            <person name="Robinson-Rechavi M."/>
            <person name="Shoguchi E."/>
            <person name="Terry A."/>
            <person name="Yu J.-K."/>
            <person name="Benito-Gutierrez E.L."/>
            <person name="Dubchak I."/>
            <person name="Garcia-Fernandez J."/>
            <person name="Gibson-Brown J.J."/>
            <person name="Grigoriev I.V."/>
            <person name="Horton A.C."/>
            <person name="de Jong P.J."/>
            <person name="Jurka J."/>
            <person name="Kapitonov V.V."/>
            <person name="Kohara Y."/>
            <person name="Kuroki Y."/>
            <person name="Lindquist E."/>
            <person name="Lucas S."/>
            <person name="Osoegawa K."/>
            <person name="Pennacchio L.A."/>
            <person name="Salamov A.A."/>
            <person name="Satou Y."/>
            <person name="Sauka-Spengler T."/>
            <person name="Schmutz J."/>
            <person name="Shin-I T."/>
            <person name="Toyoda A."/>
            <person name="Bronner-Fraser M."/>
            <person name="Fujiyama A."/>
            <person name="Holland L.Z."/>
            <person name="Holland P.W.H."/>
            <person name="Satoh N."/>
            <person name="Rokhsar D.S."/>
        </authorList>
    </citation>
    <scope>NUCLEOTIDE SEQUENCE [LARGE SCALE GENOMIC DNA]</scope>
    <source>
        <strain evidence="1">S238N-H82</strain>
        <tissue evidence="1">Testes</tissue>
    </source>
</reference>
<dbReference type="EMBL" id="GG666656">
    <property type="protein sequence ID" value="EEN45599.1"/>
    <property type="molecule type" value="Genomic_DNA"/>
</dbReference>
<proteinExistence type="predicted"/>
<sequence length="300" mass="33227">MATARSPESSPKAVFVYPVTGSEVELELEGATQRYLKQFLKLPRFPNALINKETHQVVLFKGKGVDSQFSNLEPGAVYEVQLNEDAGDAAEAPSQSTNPSAKNNEVDIQRAMVCCQAIYQDEPEKVLQFLNKRENLVLHNFGEVCVSKYGRLTYMLAAAETDDKSELFIAFRGLTLSPSDNRDARDTPLPATGHATINLARCAAMGPVGGMHKLQQQRGVKTRQGTFVENRYQRIRGGGFRAQHYEEQQFEDQARLAFRSLTPPSPPVHPTSPAAQGTDLRWGAAECWIVRNYSSNPVLA</sequence>
<evidence type="ECO:0000313" key="1">
    <source>
        <dbReference type="EMBL" id="EEN45599.1"/>
    </source>
</evidence>
<dbReference type="AlphaFoldDB" id="C3ZPA2"/>
<accession>C3ZPA2</accession>
<gene>
    <name evidence="1" type="ORF">BRAFLDRAFT_81558</name>
</gene>
<name>C3ZPA2_BRAFL</name>